<dbReference type="AlphaFoldDB" id="A0A1I7YJW3"/>
<dbReference type="Proteomes" id="UP000095287">
    <property type="component" value="Unplaced"/>
</dbReference>
<feature type="domain" description="PDZ" evidence="2">
    <location>
        <begin position="13"/>
        <end position="76"/>
    </location>
</feature>
<sequence length="221" mass="24789">MTESLKVSVDEIEHFGAHFNEQMVVIYVHHCGAVDGRLKVGDRIVKLNNKAVPDRTAFNKIYGHRPITKIDVERDDKRGKDIAVEMQIPTTLKYTRRPGYAYLVVNLAVRPNGPNLGLRVKNGPKGTVLVQKTIRNSLSSERLFYGDRIIYVDKEKVTDKEQLKKLLVQGLANPGGVAIAVERPDSMEAREQIAEVLTVTSHRSTRSKSRKQASKEKTGSK</sequence>
<dbReference type="SUPFAM" id="SSF50156">
    <property type="entry name" value="PDZ domain-like"/>
    <property type="match status" value="2"/>
</dbReference>
<feature type="domain" description="PDZ" evidence="2">
    <location>
        <begin position="114"/>
        <end position="185"/>
    </location>
</feature>
<evidence type="ECO:0000313" key="4">
    <source>
        <dbReference type="WBParaSite" id="L893_g17040.t1"/>
    </source>
</evidence>
<dbReference type="InterPro" id="IPR036034">
    <property type="entry name" value="PDZ_sf"/>
</dbReference>
<dbReference type="InterPro" id="IPR040264">
    <property type="entry name" value="T15H9.4-like"/>
</dbReference>
<feature type="compositionally biased region" description="Basic residues" evidence="1">
    <location>
        <begin position="203"/>
        <end position="212"/>
    </location>
</feature>
<dbReference type="PANTHER" id="PTHR31327">
    <property type="entry name" value="SPERM MEIOSIS PDZ DOMAIN CONTAINING PROTEINS-RELATED"/>
    <property type="match status" value="1"/>
</dbReference>
<dbReference type="Gene3D" id="2.30.42.10">
    <property type="match status" value="1"/>
</dbReference>
<dbReference type="PANTHER" id="PTHR31327:SF7">
    <property type="entry name" value="PDZ DOMAIN-CONTAINING PROTEIN"/>
    <property type="match status" value="1"/>
</dbReference>
<name>A0A1I7YJW3_9BILA</name>
<accession>A0A1I7YJW3</accession>
<dbReference type="WBParaSite" id="L893_g17040.t1">
    <property type="protein sequence ID" value="L893_g17040.t1"/>
    <property type="gene ID" value="L893_g17040"/>
</dbReference>
<organism evidence="3 4">
    <name type="scientific">Steinernema glaseri</name>
    <dbReference type="NCBI Taxonomy" id="37863"/>
    <lineage>
        <taxon>Eukaryota</taxon>
        <taxon>Metazoa</taxon>
        <taxon>Ecdysozoa</taxon>
        <taxon>Nematoda</taxon>
        <taxon>Chromadorea</taxon>
        <taxon>Rhabditida</taxon>
        <taxon>Tylenchina</taxon>
        <taxon>Panagrolaimomorpha</taxon>
        <taxon>Strongyloidoidea</taxon>
        <taxon>Steinernematidae</taxon>
        <taxon>Steinernema</taxon>
    </lineage>
</organism>
<keyword evidence="3" id="KW-1185">Reference proteome</keyword>
<evidence type="ECO:0000256" key="1">
    <source>
        <dbReference type="SAM" id="MobiDB-lite"/>
    </source>
</evidence>
<protein>
    <submittedName>
        <fullName evidence="4">PDZ domain-containing protein</fullName>
    </submittedName>
</protein>
<reference evidence="4" key="1">
    <citation type="submission" date="2016-11" db="UniProtKB">
        <authorList>
            <consortium name="WormBaseParasite"/>
        </authorList>
    </citation>
    <scope>IDENTIFICATION</scope>
</reference>
<dbReference type="InterPro" id="IPR001478">
    <property type="entry name" value="PDZ"/>
</dbReference>
<evidence type="ECO:0000313" key="3">
    <source>
        <dbReference type="Proteomes" id="UP000095287"/>
    </source>
</evidence>
<proteinExistence type="predicted"/>
<dbReference type="SMART" id="SM00228">
    <property type="entry name" value="PDZ"/>
    <property type="match status" value="2"/>
</dbReference>
<evidence type="ECO:0000259" key="2">
    <source>
        <dbReference type="SMART" id="SM00228"/>
    </source>
</evidence>
<feature type="region of interest" description="Disordered" evidence="1">
    <location>
        <begin position="198"/>
        <end position="221"/>
    </location>
</feature>